<accession>A0A1P8DTJ6</accession>
<reference evidence="2" key="1">
    <citation type="submission" date="2016-10" db="EMBL/GenBank/DDBJ databases">
        <title>Complete genome of Salmonella enterica bacteriophage Sasha.</title>
        <authorList>
            <person name="Zeng C."/>
            <person name="Xie Y."/>
            <person name="Gill J.J."/>
        </authorList>
    </citation>
    <scope>NUCLEOTIDE SEQUENCE [LARGE SCALE GENOMIC DNA]</scope>
</reference>
<protein>
    <submittedName>
        <fullName evidence="1">Uncharacterized protein</fullName>
    </submittedName>
</protein>
<dbReference type="EMBL" id="KX987158">
    <property type="protein sequence ID" value="APU92760.1"/>
    <property type="molecule type" value="Genomic_DNA"/>
</dbReference>
<gene>
    <name evidence="1" type="ORF">CPTSasha_04</name>
</gene>
<organism evidence="1 2">
    <name type="scientific">Salmonella phage vB_SenS_Sasha</name>
    <dbReference type="NCBI Taxonomy" id="1913114"/>
    <lineage>
        <taxon>Viruses</taxon>
        <taxon>Duplodnaviria</taxon>
        <taxon>Heunggongvirae</taxon>
        <taxon>Uroviricota</taxon>
        <taxon>Caudoviricetes</taxon>
        <taxon>Sashavirus</taxon>
        <taxon>Sashavirus sasha</taxon>
    </lineage>
</organism>
<sequence>MKNFETKAECEKYIVAEYGECAFQVGVIFAYRVKPIEAKMFGLVEGSYMSSNEFDEATGYGR</sequence>
<evidence type="ECO:0000313" key="1">
    <source>
        <dbReference type="EMBL" id="APU92760.1"/>
    </source>
</evidence>
<name>A0A1P8DTJ6_9CAUD</name>
<evidence type="ECO:0000313" key="2">
    <source>
        <dbReference type="Proteomes" id="UP000223290"/>
    </source>
</evidence>
<proteinExistence type="predicted"/>
<keyword evidence="2" id="KW-1185">Reference proteome</keyword>
<dbReference type="Proteomes" id="UP000223290">
    <property type="component" value="Segment"/>
</dbReference>